<keyword evidence="1" id="KW-0472">Membrane</keyword>
<dbReference type="InterPro" id="IPR001128">
    <property type="entry name" value="Cyt_P450"/>
</dbReference>
<evidence type="ECO:0000313" key="3">
    <source>
        <dbReference type="Proteomes" id="UP001600888"/>
    </source>
</evidence>
<organism evidence="2 3">
    <name type="scientific">Diaporthe vaccinii</name>
    <dbReference type="NCBI Taxonomy" id="105482"/>
    <lineage>
        <taxon>Eukaryota</taxon>
        <taxon>Fungi</taxon>
        <taxon>Dikarya</taxon>
        <taxon>Ascomycota</taxon>
        <taxon>Pezizomycotina</taxon>
        <taxon>Sordariomycetes</taxon>
        <taxon>Sordariomycetidae</taxon>
        <taxon>Diaporthales</taxon>
        <taxon>Diaporthaceae</taxon>
        <taxon>Diaporthe</taxon>
        <taxon>Diaporthe eres species complex</taxon>
    </lineage>
</organism>
<keyword evidence="3" id="KW-1185">Reference proteome</keyword>
<evidence type="ECO:0000313" key="2">
    <source>
        <dbReference type="EMBL" id="KAL2280873.1"/>
    </source>
</evidence>
<protein>
    <recommendedName>
        <fullName evidence="4">Cytochrome P450</fullName>
    </recommendedName>
</protein>
<dbReference type="PANTHER" id="PTHR24301:SF2">
    <property type="entry name" value="THROMBOXANE-A SYNTHASE"/>
    <property type="match status" value="1"/>
</dbReference>
<reference evidence="2 3" key="1">
    <citation type="submission" date="2024-03" db="EMBL/GenBank/DDBJ databases">
        <title>A high-quality draft genome sequence of Diaporthe vaccinii, a causative agent of upright dieback and viscid rot disease in cranberry plants.</title>
        <authorList>
            <person name="Sarrasin M."/>
            <person name="Lang B.F."/>
            <person name="Burger G."/>
        </authorList>
    </citation>
    <scope>NUCLEOTIDE SEQUENCE [LARGE SCALE GENOMIC DNA]</scope>
    <source>
        <strain evidence="2 3">IS7</strain>
    </source>
</reference>
<comment type="caution">
    <text evidence="2">The sequence shown here is derived from an EMBL/GenBank/DDBJ whole genome shotgun (WGS) entry which is preliminary data.</text>
</comment>
<keyword evidence="1" id="KW-0812">Transmembrane</keyword>
<gene>
    <name evidence="2" type="ORF">FJTKL_12185</name>
</gene>
<dbReference type="SUPFAM" id="SSF48264">
    <property type="entry name" value="Cytochrome P450"/>
    <property type="match status" value="1"/>
</dbReference>
<dbReference type="Proteomes" id="UP001600888">
    <property type="component" value="Unassembled WGS sequence"/>
</dbReference>
<feature type="transmembrane region" description="Helical" evidence="1">
    <location>
        <begin position="12"/>
        <end position="31"/>
    </location>
</feature>
<name>A0ABR4EEQ1_9PEZI</name>
<dbReference type="EMBL" id="JBAWTH010000062">
    <property type="protein sequence ID" value="KAL2280873.1"/>
    <property type="molecule type" value="Genomic_DNA"/>
</dbReference>
<evidence type="ECO:0008006" key="4">
    <source>
        <dbReference type="Google" id="ProtNLM"/>
    </source>
</evidence>
<dbReference type="InterPro" id="IPR036396">
    <property type="entry name" value="Cyt_P450_sf"/>
</dbReference>
<proteinExistence type="predicted"/>
<dbReference type="Gene3D" id="1.10.630.10">
    <property type="entry name" value="Cytochrome P450"/>
    <property type="match status" value="1"/>
</dbReference>
<accession>A0ABR4EEQ1</accession>
<sequence length="202" mass="23118">MEASLSEQLNFPLAWMVVSLAITTPLFYLYALRKSHVREENGNVKLEPIPGPKPLPILGNALQLDINALVASVISLAWRYRPLFSLSVLGDRFIVVGTPELCRELCDETKFYKFVAMGLERLRPVTGDGLFTAFHGNDAWGVAHRLLLPLFGTFRIRDMFDDMRDVADQLCLKWQVQWICSRRTDSADFRDYPGRVLQKERD</sequence>
<dbReference type="Pfam" id="PF00067">
    <property type="entry name" value="p450"/>
    <property type="match status" value="1"/>
</dbReference>
<keyword evidence="1" id="KW-1133">Transmembrane helix</keyword>
<evidence type="ECO:0000256" key="1">
    <source>
        <dbReference type="SAM" id="Phobius"/>
    </source>
</evidence>
<dbReference type="PANTHER" id="PTHR24301">
    <property type="entry name" value="THROMBOXANE-A SYNTHASE"/>
    <property type="match status" value="1"/>
</dbReference>